<keyword evidence="2" id="KW-1185">Reference proteome</keyword>
<accession>A0ABU0S103</accession>
<name>A0ABU0S103_9ACTN</name>
<dbReference type="RefSeq" id="WP_307631168.1">
    <property type="nucleotide sequence ID" value="NZ_JAUSZS010000009.1"/>
</dbReference>
<organism evidence="1 2">
    <name type="scientific">Streptomyces turgidiscabies</name>
    <dbReference type="NCBI Taxonomy" id="85558"/>
    <lineage>
        <taxon>Bacteria</taxon>
        <taxon>Bacillati</taxon>
        <taxon>Actinomycetota</taxon>
        <taxon>Actinomycetes</taxon>
        <taxon>Kitasatosporales</taxon>
        <taxon>Streptomycetaceae</taxon>
        <taxon>Streptomyces</taxon>
    </lineage>
</organism>
<evidence type="ECO:0000313" key="1">
    <source>
        <dbReference type="EMBL" id="MDQ0937896.1"/>
    </source>
</evidence>
<comment type="caution">
    <text evidence="1">The sequence shown here is derived from an EMBL/GenBank/DDBJ whole genome shotgun (WGS) entry which is preliminary data.</text>
</comment>
<dbReference type="EMBL" id="JAUSZS010000009">
    <property type="protein sequence ID" value="MDQ0937896.1"/>
    <property type="molecule type" value="Genomic_DNA"/>
</dbReference>
<reference evidence="1 2" key="1">
    <citation type="submission" date="2023-07" db="EMBL/GenBank/DDBJ databases">
        <title>Comparative genomics of wheat-associated soil bacteria to identify genetic determinants of phenazine resistance.</title>
        <authorList>
            <person name="Mouncey N."/>
        </authorList>
    </citation>
    <scope>NUCLEOTIDE SEQUENCE [LARGE SCALE GENOMIC DNA]</scope>
    <source>
        <strain evidence="1 2">W2I16</strain>
    </source>
</reference>
<evidence type="ECO:0000313" key="2">
    <source>
        <dbReference type="Proteomes" id="UP001223072"/>
    </source>
</evidence>
<protein>
    <submittedName>
        <fullName evidence="1">Uncharacterized protein</fullName>
    </submittedName>
</protein>
<dbReference type="Proteomes" id="UP001223072">
    <property type="component" value="Unassembled WGS sequence"/>
</dbReference>
<gene>
    <name evidence="1" type="ORF">QFZ49_007878</name>
</gene>
<sequence length="44" mass="4889">MNAHLAESCRATDHHITVFGQLCQLTRHAPGRQQADTEDPFGMP</sequence>
<proteinExistence type="predicted"/>